<protein>
    <recommendedName>
        <fullName evidence="4">Guanylate-binding protein N-terminal domain-containing protein</fullName>
    </recommendedName>
</protein>
<reference evidence="2 3" key="1">
    <citation type="journal article" date="2018" name="PLoS ONE">
        <title>The draft genome of Kipferlia bialata reveals reductive genome evolution in fornicate parasites.</title>
        <authorList>
            <person name="Tanifuji G."/>
            <person name="Takabayashi S."/>
            <person name="Kume K."/>
            <person name="Takagi M."/>
            <person name="Nakayama T."/>
            <person name="Kamikawa R."/>
            <person name="Inagaki Y."/>
            <person name="Hashimoto T."/>
        </authorList>
    </citation>
    <scope>NUCLEOTIDE SEQUENCE [LARGE SCALE GENOMIC DNA]</scope>
    <source>
        <strain evidence="2">NY0173</strain>
    </source>
</reference>
<sequence>APLFPVSSKIQPTTHGADVWDTPVCTYYSRVTEDYTIHPIDPTPSDSASMCGEDSPAILFIDTEGTESYETDSAFDQSMHSLAHLLADVVVVNVAWPYQFDIGHTRELQSFTDKFGDAYLQHSPTAPSVLYTVQKSDMGGDGYMERIIAAVSAYGVSTGPDPMTPSAPPSVLGIPVPLESRQAWLTMGSLSLSDMTPGYQQGVAEAVDTLGAMLHDRHTIHTPRTGSALANDMLDLLDALAAHFLHTQDVATRINESGVTHYTQVLMSAAEATLSPLLPLSEERLREVYTVVMEETPCPGSVREDQKSQIESDVLASVEYLNAEKCVEGCRDVLVQVEDCLNGWRSSGFGRRFGMKHFRSELMSLPPCMGVLSTEVSQSIDMALQEIKGAQVADLILRYSPIVTLLGTLALGIFYLLPGPEGDTSEYEDEDECDVLQSLDESQDDQDETPTQDPACKDEETTSLSGGVSVGAILSDGVKAPDTVG</sequence>
<dbReference type="Gene3D" id="3.40.50.300">
    <property type="entry name" value="P-loop containing nucleotide triphosphate hydrolases"/>
    <property type="match status" value="1"/>
</dbReference>
<evidence type="ECO:0000313" key="2">
    <source>
        <dbReference type="EMBL" id="GIQ86972.1"/>
    </source>
</evidence>
<feature type="compositionally biased region" description="Acidic residues" evidence="1">
    <location>
        <begin position="441"/>
        <end position="450"/>
    </location>
</feature>
<organism evidence="2 3">
    <name type="scientific">Kipferlia bialata</name>
    <dbReference type="NCBI Taxonomy" id="797122"/>
    <lineage>
        <taxon>Eukaryota</taxon>
        <taxon>Metamonada</taxon>
        <taxon>Carpediemonas-like organisms</taxon>
        <taxon>Kipferlia</taxon>
    </lineage>
</organism>
<gene>
    <name evidence="2" type="ORF">KIPB_008922</name>
</gene>
<comment type="caution">
    <text evidence="2">The sequence shown here is derived from an EMBL/GenBank/DDBJ whole genome shotgun (WGS) entry which is preliminary data.</text>
</comment>
<dbReference type="EMBL" id="BDIP01002888">
    <property type="protein sequence ID" value="GIQ86972.1"/>
    <property type="molecule type" value="Genomic_DNA"/>
</dbReference>
<evidence type="ECO:0000313" key="3">
    <source>
        <dbReference type="Proteomes" id="UP000265618"/>
    </source>
</evidence>
<dbReference type="OrthoDB" id="7788754at2759"/>
<name>A0A9K3D1G9_9EUKA</name>
<keyword evidence="3" id="KW-1185">Reference proteome</keyword>
<proteinExistence type="predicted"/>
<feature type="non-terminal residue" evidence="2">
    <location>
        <position position="1"/>
    </location>
</feature>
<evidence type="ECO:0000256" key="1">
    <source>
        <dbReference type="SAM" id="MobiDB-lite"/>
    </source>
</evidence>
<dbReference type="Proteomes" id="UP000265618">
    <property type="component" value="Unassembled WGS sequence"/>
</dbReference>
<dbReference type="AlphaFoldDB" id="A0A9K3D1G9"/>
<dbReference type="InterPro" id="IPR027417">
    <property type="entry name" value="P-loop_NTPase"/>
</dbReference>
<accession>A0A9K3D1G9</accession>
<feature type="region of interest" description="Disordered" evidence="1">
    <location>
        <begin position="437"/>
        <end position="469"/>
    </location>
</feature>
<evidence type="ECO:0008006" key="4">
    <source>
        <dbReference type="Google" id="ProtNLM"/>
    </source>
</evidence>